<feature type="domain" description="Fibronectin type-III" evidence="1">
    <location>
        <begin position="383"/>
        <end position="469"/>
    </location>
</feature>
<gene>
    <name evidence="2" type="ORF">UPYG_G00295500</name>
</gene>
<name>A0ABD0WA61_UMBPY</name>
<dbReference type="Proteomes" id="UP001557470">
    <property type="component" value="Unassembled WGS sequence"/>
</dbReference>
<dbReference type="InterPro" id="IPR003961">
    <property type="entry name" value="FN3_dom"/>
</dbReference>
<feature type="domain" description="Fibronectin type-III" evidence="1">
    <location>
        <begin position="207"/>
        <end position="293"/>
    </location>
</feature>
<dbReference type="SMART" id="SM00060">
    <property type="entry name" value="FN3"/>
    <property type="match status" value="8"/>
</dbReference>
<organism evidence="2 3">
    <name type="scientific">Umbra pygmaea</name>
    <name type="common">Eastern mudminnow</name>
    <dbReference type="NCBI Taxonomy" id="75934"/>
    <lineage>
        <taxon>Eukaryota</taxon>
        <taxon>Metazoa</taxon>
        <taxon>Chordata</taxon>
        <taxon>Craniata</taxon>
        <taxon>Vertebrata</taxon>
        <taxon>Euteleostomi</taxon>
        <taxon>Actinopterygii</taxon>
        <taxon>Neopterygii</taxon>
        <taxon>Teleostei</taxon>
        <taxon>Protacanthopterygii</taxon>
        <taxon>Esociformes</taxon>
        <taxon>Umbridae</taxon>
        <taxon>Umbra</taxon>
    </lineage>
</organism>
<dbReference type="CDD" id="cd00063">
    <property type="entry name" value="FN3"/>
    <property type="match status" value="6"/>
</dbReference>
<dbReference type="InterPro" id="IPR036116">
    <property type="entry name" value="FN3_sf"/>
</dbReference>
<evidence type="ECO:0000313" key="3">
    <source>
        <dbReference type="Proteomes" id="UP001557470"/>
    </source>
</evidence>
<feature type="domain" description="Fibronectin type-III" evidence="1">
    <location>
        <begin position="750"/>
        <end position="841"/>
    </location>
</feature>
<dbReference type="AlphaFoldDB" id="A0ABD0WA61"/>
<feature type="domain" description="Fibronectin type-III" evidence="1">
    <location>
        <begin position="470"/>
        <end position="559"/>
    </location>
</feature>
<dbReference type="Gene3D" id="2.60.40.10">
    <property type="entry name" value="Immunoglobulins"/>
    <property type="match status" value="7"/>
</dbReference>
<comment type="caution">
    <text evidence="2">The sequence shown here is derived from an EMBL/GenBank/DDBJ whole genome shotgun (WGS) entry which is preliminary data.</text>
</comment>
<dbReference type="Pfam" id="PF00041">
    <property type="entry name" value="fn3"/>
    <property type="match status" value="2"/>
</dbReference>
<evidence type="ECO:0000259" key="1">
    <source>
        <dbReference type="PROSITE" id="PS50853"/>
    </source>
</evidence>
<keyword evidence="3" id="KW-1185">Reference proteome</keyword>
<proteinExistence type="predicted"/>
<sequence>MHCGQHYNLTITAMDSTCSSSYSNITLQSVPCAPRNIQTNQQCITNSTTVTWDRGSGALYYLAVGASGRGSMTSCKTNDTHCDLEGLQCGQVYNVSVSSLDGVCMSSPAVSSDLQTAPCPPQNVKAQVECSSNTMEVSWDPNPDADWFLVDAVTGGGSKYPCNTTDTQCILNSLPCGDSFTVLVTAVRGVCYGLPSQALTISSAPCMPTVVNSSLNCVTHSAWVVWAPAQGADIYTVTANGVGGLNSSCSASSTTCEVPDLACGVLYTFYITASNGNCDSPHSKTFNIETAPCTLASISASSQCNSTSIHVLWQPKGDRLTNNVYIVTAEASDLSVLTCNSSATSCDLQGATCDLQYTIVVSASSDICSGLRSPPLKINMEPCPQDVVITSRCKSHGADVSWALSPVADTYLMTAIDGNGGVRSCNSTTNNCSLSGLKCSHQYTVSVSASNQNCSSTASQNVTFNTVPCEPDNVSVSVQCANNTALLSWAARAGAVGYWGSAQAEDGTVLYCESTKNSCTIGGLQCGAQYNFSVQASDGICNSSLSKPLLAGAVPCPPNNVVVIMLPVQSQTQYLRASWSHVPCSNVQYLLEVTGSILGDSQSLFDVFSYWTSSFFFELLLPCGSSYNATVRSGNSAGVSAPSWPVTGTTAPCPPQLVTYSGTNTSATISWNASVYATNYTVYDISGVQAEVCSTVLLSCSIPNLNYSNLVVTASNAAGESNPTGVISVHLSRRRRDLNEDKMVSVTGLAMPEVQVTLEMPTNLLVEWSPVEGAAYYSLMIKEQRARPRHASQPQIRTVYGNSIIVRDLKPSTTYCLSMSAQTDASQGPFSEPVCVETGSPVFNI</sequence>
<reference evidence="2 3" key="1">
    <citation type="submission" date="2024-06" db="EMBL/GenBank/DDBJ databases">
        <authorList>
            <person name="Pan Q."/>
            <person name="Wen M."/>
            <person name="Jouanno E."/>
            <person name="Zahm M."/>
            <person name="Klopp C."/>
            <person name="Cabau C."/>
            <person name="Louis A."/>
            <person name="Berthelot C."/>
            <person name="Parey E."/>
            <person name="Roest Crollius H."/>
            <person name="Montfort J."/>
            <person name="Robinson-Rechavi M."/>
            <person name="Bouchez O."/>
            <person name="Lampietro C."/>
            <person name="Lopez Roques C."/>
            <person name="Donnadieu C."/>
            <person name="Postlethwait J."/>
            <person name="Bobe J."/>
            <person name="Verreycken H."/>
            <person name="Guiguen Y."/>
        </authorList>
    </citation>
    <scope>NUCLEOTIDE SEQUENCE [LARGE SCALE GENOMIC DNA]</scope>
    <source>
        <strain evidence="2">Up_M1</strain>
        <tissue evidence="2">Testis</tissue>
    </source>
</reference>
<dbReference type="PANTHER" id="PTHR47135">
    <property type="entry name" value="FIBRONECTIN TYPE III DOMAIN-CONTAINING PROTEIN 7"/>
    <property type="match status" value="1"/>
</dbReference>
<feature type="domain" description="Fibronectin type-III" evidence="1">
    <location>
        <begin position="33"/>
        <end position="119"/>
    </location>
</feature>
<dbReference type="PROSITE" id="PS50853">
    <property type="entry name" value="FN3"/>
    <property type="match status" value="6"/>
</dbReference>
<accession>A0ABD0WA61</accession>
<feature type="domain" description="Fibronectin type-III" evidence="1">
    <location>
        <begin position="120"/>
        <end position="206"/>
    </location>
</feature>
<dbReference type="InterPro" id="IPR013783">
    <property type="entry name" value="Ig-like_fold"/>
</dbReference>
<evidence type="ECO:0000313" key="2">
    <source>
        <dbReference type="EMBL" id="KAL0966455.1"/>
    </source>
</evidence>
<dbReference type="PANTHER" id="PTHR47135:SF4">
    <property type="match status" value="1"/>
</dbReference>
<dbReference type="SUPFAM" id="SSF49265">
    <property type="entry name" value="Fibronectin type III"/>
    <property type="match status" value="7"/>
</dbReference>
<dbReference type="EMBL" id="JAGEUA010000009">
    <property type="protein sequence ID" value="KAL0966455.1"/>
    <property type="molecule type" value="Genomic_DNA"/>
</dbReference>
<protein>
    <recommendedName>
        <fullName evidence="1">Fibronectin type-III domain-containing protein</fullName>
    </recommendedName>
</protein>